<keyword evidence="3" id="KW-0479">Metal-binding</keyword>
<dbReference type="InterPro" id="IPR050492">
    <property type="entry name" value="Bact_metal-bind_prot9"/>
</dbReference>
<organism evidence="6 7">
    <name type="scientific">Nocardia panacis</name>
    <dbReference type="NCBI Taxonomy" id="2340916"/>
    <lineage>
        <taxon>Bacteria</taxon>
        <taxon>Bacillati</taxon>
        <taxon>Actinomycetota</taxon>
        <taxon>Actinomycetes</taxon>
        <taxon>Mycobacteriales</taxon>
        <taxon>Nocardiaceae</taxon>
        <taxon>Nocardia</taxon>
    </lineage>
</organism>
<dbReference type="SUPFAM" id="SSF53807">
    <property type="entry name" value="Helical backbone' metal receptor"/>
    <property type="match status" value="1"/>
</dbReference>
<keyword evidence="7" id="KW-1185">Reference proteome</keyword>
<dbReference type="GO" id="GO:0046872">
    <property type="term" value="F:metal ion binding"/>
    <property type="evidence" value="ECO:0007669"/>
    <property type="project" value="UniProtKB-KW"/>
</dbReference>
<comment type="caution">
    <text evidence="6">The sequence shown here is derived from an EMBL/GenBank/DDBJ whole genome shotgun (WGS) entry which is preliminary data.</text>
</comment>
<evidence type="ECO:0000313" key="7">
    <source>
        <dbReference type="Proteomes" id="UP000266677"/>
    </source>
</evidence>
<dbReference type="RefSeq" id="WP_120043607.1">
    <property type="nucleotide sequence ID" value="NZ_QZFU01000035.1"/>
</dbReference>
<dbReference type="GO" id="GO:0030313">
    <property type="term" value="C:cell envelope"/>
    <property type="evidence" value="ECO:0007669"/>
    <property type="project" value="UniProtKB-SubCell"/>
</dbReference>
<dbReference type="Pfam" id="PF01297">
    <property type="entry name" value="ZnuA"/>
    <property type="match status" value="1"/>
</dbReference>
<dbReference type="OrthoDB" id="5296019at2"/>
<dbReference type="PROSITE" id="PS51257">
    <property type="entry name" value="PROKAR_LIPOPROTEIN"/>
    <property type="match status" value="1"/>
</dbReference>
<dbReference type="Gene3D" id="3.40.50.1980">
    <property type="entry name" value="Nitrogenase molybdenum iron protein domain"/>
    <property type="match status" value="2"/>
</dbReference>
<evidence type="ECO:0000256" key="4">
    <source>
        <dbReference type="ARBA" id="ARBA00022729"/>
    </source>
</evidence>
<feature type="signal peptide" evidence="5">
    <location>
        <begin position="1"/>
        <end position="19"/>
    </location>
</feature>
<dbReference type="EMBL" id="QZFU01000035">
    <property type="protein sequence ID" value="RJO71239.1"/>
    <property type="molecule type" value="Genomic_DNA"/>
</dbReference>
<dbReference type="GO" id="GO:0030001">
    <property type="term" value="P:metal ion transport"/>
    <property type="evidence" value="ECO:0007669"/>
    <property type="project" value="InterPro"/>
</dbReference>
<comment type="subcellular location">
    <subcellularLocation>
        <location evidence="1">Cell envelope</location>
    </subcellularLocation>
</comment>
<evidence type="ECO:0000313" key="6">
    <source>
        <dbReference type="EMBL" id="RJO71239.1"/>
    </source>
</evidence>
<proteinExistence type="predicted"/>
<reference evidence="6 7" key="1">
    <citation type="submission" date="2018-09" db="EMBL/GenBank/DDBJ databases">
        <title>YIM PH21274 draft genome.</title>
        <authorList>
            <person name="Miao C."/>
        </authorList>
    </citation>
    <scope>NUCLEOTIDE SEQUENCE [LARGE SCALE GENOMIC DNA]</scope>
    <source>
        <strain evidence="6 7">YIM PH 21724</strain>
    </source>
</reference>
<protein>
    <submittedName>
        <fullName evidence="6">ABC transporter permease</fullName>
    </submittedName>
</protein>
<name>A0A3A4KCD9_9NOCA</name>
<dbReference type="PANTHER" id="PTHR42953">
    <property type="entry name" value="HIGH-AFFINITY ZINC UPTAKE SYSTEM PROTEIN ZNUA-RELATED"/>
    <property type="match status" value="1"/>
</dbReference>
<sequence length="294" mass="30629">MKSRSALRIVGIVAGVAAAATLTACGGGTKDSGKPTVVASTNVWGSVAAAVAGADAAVQAIIADPSADPHSYETTAADSAKFSDAGLVVYNGGGYDEFATKAIAGRDKKSVAAFDSRTDQSDKNEHVWYDPTIVGKVADRIAAALGEIDAEHAKNYTDRAAAFRDRLGAITAASDRIAADHPKSPVLQTEPIAHYLLRAANAEDRTPRSFQEAIEQGTDPTPADVAAVRDMLSGKQVRAMVYNTQTEDKITKDLAALAKRSGVAVVEVTETLPAGTDFVQWQTDNAQALAKALS</sequence>
<evidence type="ECO:0000256" key="2">
    <source>
        <dbReference type="ARBA" id="ARBA00022448"/>
    </source>
</evidence>
<evidence type="ECO:0000256" key="3">
    <source>
        <dbReference type="ARBA" id="ARBA00022723"/>
    </source>
</evidence>
<evidence type="ECO:0000256" key="1">
    <source>
        <dbReference type="ARBA" id="ARBA00004196"/>
    </source>
</evidence>
<dbReference type="Proteomes" id="UP000266677">
    <property type="component" value="Unassembled WGS sequence"/>
</dbReference>
<keyword evidence="4 5" id="KW-0732">Signal</keyword>
<accession>A0A3A4KCD9</accession>
<dbReference type="InterPro" id="IPR006127">
    <property type="entry name" value="ZnuA-like"/>
</dbReference>
<gene>
    <name evidence="6" type="ORF">D5S18_25355</name>
</gene>
<keyword evidence="2" id="KW-0813">Transport</keyword>
<dbReference type="PANTHER" id="PTHR42953:SF1">
    <property type="entry name" value="METAL-BINDING PROTEIN HI_0362-RELATED"/>
    <property type="match status" value="1"/>
</dbReference>
<feature type="chain" id="PRO_5017455030" evidence="5">
    <location>
        <begin position="20"/>
        <end position="294"/>
    </location>
</feature>
<dbReference type="AlphaFoldDB" id="A0A3A4KCD9"/>
<evidence type="ECO:0000256" key="5">
    <source>
        <dbReference type="SAM" id="SignalP"/>
    </source>
</evidence>